<keyword evidence="5" id="KW-0411">Iron-sulfur</keyword>
<protein>
    <submittedName>
        <fullName evidence="6">FAD-dependent oxidoreductase</fullName>
    </submittedName>
</protein>
<dbReference type="OrthoDB" id="9777740at2"/>
<accession>A0A372LFB8</accession>
<gene>
    <name evidence="6" type="ORF">D0466_10420</name>
</gene>
<evidence type="ECO:0000256" key="4">
    <source>
        <dbReference type="ARBA" id="ARBA00023004"/>
    </source>
</evidence>
<evidence type="ECO:0000313" key="6">
    <source>
        <dbReference type="EMBL" id="RFU64010.1"/>
    </source>
</evidence>
<dbReference type="AlphaFoldDB" id="A0A372LFB8"/>
<sequence length="497" mass="54781">MSKEYDVIIMGGGPSGFIAAIAAGRAGVRTLLVDKNGFLGGAPTSAALGPISPFHFGDEQVVKGIPQEFIDRMVEYGASTGHMKTLYEHGSGSYSCFYDRERYKWIAYEMVKEAGVDVLFHSFFNRTIVEGNRVTGINVVNKSGENILKAKIVVDATGDGDVAEKAGAEFTFGRMKDGKTQPATLMFEMGNVNTEKLYQFMLENPDEFEWKSDFVPVRKFSDKLSKKYFVAQGFNRFVREAINKEELYIGRDSILLLNSIHPGIIHFNSTRVVNIDATDGDGRTKAEIDGRRQVESIVKFMTKYVPGFENAFLSVTGNEIGVRETRHIIGNYVLTADDVTNGRKQEDVIARGYFPIDVHNMVGREGYGQSDDAGVWTDLKDSYDIPYRALIPTGVDGLVIAGRCISATSEAHGSFRTQGGVMAIGQAAGSAAALSVLNNVHPRDLDVEKLQEYLIENRASLRRDPIAVENEKWKALQSVKNFLADNPNNITSSVFQG</sequence>
<evidence type="ECO:0000313" key="7">
    <source>
        <dbReference type="Proteomes" id="UP000262939"/>
    </source>
</evidence>
<dbReference type="GO" id="GO:0046872">
    <property type="term" value="F:metal ion binding"/>
    <property type="evidence" value="ECO:0007669"/>
    <property type="project" value="UniProtKB-KW"/>
</dbReference>
<name>A0A372LFB8_9BACI</name>
<evidence type="ECO:0000256" key="5">
    <source>
        <dbReference type="ARBA" id="ARBA00023014"/>
    </source>
</evidence>
<dbReference type="SUPFAM" id="SSF51905">
    <property type="entry name" value="FAD/NAD(P)-binding domain"/>
    <property type="match status" value="1"/>
</dbReference>
<keyword evidence="2" id="KW-0479">Metal-binding</keyword>
<evidence type="ECO:0000256" key="3">
    <source>
        <dbReference type="ARBA" id="ARBA00023002"/>
    </source>
</evidence>
<evidence type="ECO:0000256" key="2">
    <source>
        <dbReference type="ARBA" id="ARBA00022723"/>
    </source>
</evidence>
<comment type="caution">
    <text evidence="6">The sequence shown here is derived from an EMBL/GenBank/DDBJ whole genome shotgun (WGS) entry which is preliminary data.</text>
</comment>
<dbReference type="Proteomes" id="UP000262939">
    <property type="component" value="Unassembled WGS sequence"/>
</dbReference>
<dbReference type="InterPro" id="IPR039650">
    <property type="entry name" value="HdrA-like"/>
</dbReference>
<keyword evidence="4" id="KW-0408">Iron</keyword>
<dbReference type="GO" id="GO:0051539">
    <property type="term" value="F:4 iron, 4 sulfur cluster binding"/>
    <property type="evidence" value="ECO:0007669"/>
    <property type="project" value="UniProtKB-KW"/>
</dbReference>
<dbReference type="PANTHER" id="PTHR43498:SF1">
    <property type="entry name" value="COB--COM HETERODISULFIDE REDUCTASE IRON-SULFUR SUBUNIT A"/>
    <property type="match status" value="1"/>
</dbReference>
<dbReference type="PANTHER" id="PTHR43498">
    <property type="entry name" value="FERREDOXIN:COB-COM HETERODISULFIDE REDUCTASE SUBUNIT A"/>
    <property type="match status" value="1"/>
</dbReference>
<evidence type="ECO:0000256" key="1">
    <source>
        <dbReference type="ARBA" id="ARBA00022485"/>
    </source>
</evidence>
<organism evidence="6 7">
    <name type="scientific">Peribacillus glennii</name>
    <dbReference type="NCBI Taxonomy" id="2303991"/>
    <lineage>
        <taxon>Bacteria</taxon>
        <taxon>Bacillati</taxon>
        <taxon>Bacillota</taxon>
        <taxon>Bacilli</taxon>
        <taxon>Bacillales</taxon>
        <taxon>Bacillaceae</taxon>
        <taxon>Peribacillus</taxon>
    </lineage>
</organism>
<keyword evidence="7" id="KW-1185">Reference proteome</keyword>
<reference evidence="6 7" key="1">
    <citation type="submission" date="2018-08" db="EMBL/GenBank/DDBJ databases">
        <title>Bacillus chawlae sp. nov., Bacillus glennii sp. nov., and Bacillus saganii sp. nov. Isolated from the Vehicle Assembly Building at Kennedy Space Center where the Viking Spacecraft were Assembled.</title>
        <authorList>
            <person name="Seuylemezian A."/>
            <person name="Vaishampayan P."/>
        </authorList>
    </citation>
    <scope>NUCLEOTIDE SEQUENCE [LARGE SCALE GENOMIC DNA]</scope>
    <source>
        <strain evidence="6 7">V44-8</strain>
    </source>
</reference>
<dbReference type="EMBL" id="QVTD01000005">
    <property type="protein sequence ID" value="RFU64010.1"/>
    <property type="molecule type" value="Genomic_DNA"/>
</dbReference>
<dbReference type="Gene3D" id="3.50.50.60">
    <property type="entry name" value="FAD/NAD(P)-binding domain"/>
    <property type="match status" value="1"/>
</dbReference>
<dbReference type="GO" id="GO:0016491">
    <property type="term" value="F:oxidoreductase activity"/>
    <property type="evidence" value="ECO:0007669"/>
    <property type="project" value="UniProtKB-KW"/>
</dbReference>
<keyword evidence="3" id="KW-0560">Oxidoreductase</keyword>
<dbReference type="InterPro" id="IPR036188">
    <property type="entry name" value="FAD/NAD-bd_sf"/>
</dbReference>
<proteinExistence type="predicted"/>
<dbReference type="Pfam" id="PF12831">
    <property type="entry name" value="FAD_oxidored"/>
    <property type="match status" value="1"/>
</dbReference>
<keyword evidence="1" id="KW-0004">4Fe-4S</keyword>